<dbReference type="EMBL" id="JACHEU010000001">
    <property type="protein sequence ID" value="MBB6011862.1"/>
    <property type="molecule type" value="Genomic_DNA"/>
</dbReference>
<dbReference type="InterPro" id="IPR025484">
    <property type="entry name" value="DUF4376"/>
</dbReference>
<gene>
    <name evidence="2" type="ORF">HNR59_001207</name>
</gene>
<evidence type="ECO:0000259" key="1">
    <source>
        <dbReference type="Pfam" id="PF14301"/>
    </source>
</evidence>
<keyword evidence="3" id="KW-1185">Reference proteome</keyword>
<proteinExistence type="predicted"/>
<dbReference type="Pfam" id="PF14301">
    <property type="entry name" value="DUF4376"/>
    <property type="match status" value="1"/>
</dbReference>
<name>A0A7W9S0I2_9HYPH</name>
<feature type="domain" description="DUF4376" evidence="1">
    <location>
        <begin position="74"/>
        <end position="171"/>
    </location>
</feature>
<accession>A0A7W9S0I2</accession>
<comment type="caution">
    <text evidence="2">The sequence shown here is derived from an EMBL/GenBank/DDBJ whole genome shotgun (WGS) entry which is preliminary data.</text>
</comment>
<dbReference type="RefSeq" id="WP_183827328.1">
    <property type="nucleotide sequence ID" value="NZ_JACHEU010000001.1"/>
</dbReference>
<organism evidence="2 3">
    <name type="scientific">Aquamicrobium lusatiense</name>
    <dbReference type="NCBI Taxonomy" id="89772"/>
    <lineage>
        <taxon>Bacteria</taxon>
        <taxon>Pseudomonadati</taxon>
        <taxon>Pseudomonadota</taxon>
        <taxon>Alphaproteobacteria</taxon>
        <taxon>Hyphomicrobiales</taxon>
        <taxon>Phyllobacteriaceae</taxon>
        <taxon>Aquamicrobium</taxon>
    </lineage>
</organism>
<evidence type="ECO:0000313" key="2">
    <source>
        <dbReference type="EMBL" id="MBB6011862.1"/>
    </source>
</evidence>
<sequence length="189" mass="20549">MDITIFTDPTGPITLRDAGGHTTLYAPGVWRQGVWEATAVASLPEAVREAAEEHWTAARVASYRTASEPPVPTRDDLHAAINAERQRRIEAGKVIDGVYVTGRDEDARNLTNLALAAQMRIAGGDTSTITVYRDGNNVNHELTPPQVLSLWQQSSAYVSDLYAASWAVKAMEPLPVDVTADDLWPVLPS</sequence>
<dbReference type="Proteomes" id="UP000533306">
    <property type="component" value="Unassembled WGS sequence"/>
</dbReference>
<evidence type="ECO:0000313" key="3">
    <source>
        <dbReference type="Proteomes" id="UP000533306"/>
    </source>
</evidence>
<protein>
    <recommendedName>
        <fullName evidence="1">DUF4376 domain-containing protein</fullName>
    </recommendedName>
</protein>
<dbReference type="AlphaFoldDB" id="A0A7W9S0I2"/>
<reference evidence="2 3" key="1">
    <citation type="submission" date="2020-08" db="EMBL/GenBank/DDBJ databases">
        <title>Genomic Encyclopedia of Type Strains, Phase IV (KMG-IV): sequencing the most valuable type-strain genomes for metagenomic binning, comparative biology and taxonomic classification.</title>
        <authorList>
            <person name="Goeker M."/>
        </authorList>
    </citation>
    <scope>NUCLEOTIDE SEQUENCE [LARGE SCALE GENOMIC DNA]</scope>
    <source>
        <strain evidence="2 3">DSM 11099</strain>
    </source>
</reference>